<feature type="transmembrane region" description="Helical" evidence="2">
    <location>
        <begin position="18"/>
        <end position="36"/>
    </location>
</feature>
<evidence type="ECO:0000256" key="2">
    <source>
        <dbReference type="SAM" id="Phobius"/>
    </source>
</evidence>
<feature type="coiled-coil region" evidence="1">
    <location>
        <begin position="57"/>
        <end position="140"/>
    </location>
</feature>
<feature type="transmembrane region" description="Helical" evidence="2">
    <location>
        <begin position="185"/>
        <end position="206"/>
    </location>
</feature>
<dbReference type="EMBL" id="CP060587">
    <property type="protein sequence ID" value="QNL95571.1"/>
    <property type="molecule type" value="Genomic_DNA"/>
</dbReference>
<dbReference type="RefSeq" id="WP_154595188.1">
    <property type="nucleotide sequence ID" value="NZ_CP060587.1"/>
</dbReference>
<sequence length="302" mass="32999">MSTRVDTEEIATTRSERVLAVVLALFLLVGTVWFYVQVPEWVDDALSQGDTSSLNAAESIENEKDEARWAAESARDDAQAALNLEREEYKVALQEGSGVAEARADYDEAKVEYNRRQAELKQANAEWDAASQKADEARAHQERASRSGSSAWLVAGIRLVFIAGWMVGAYQLLAWLRRRESRYVTLVYSGAIVGAVMALVFAVDYITDYIDPLDLGPFVLSAIGVVATVIAFRVLQRYLAARLPGRRVRKGECPFCGFPLREAGLADGPHCGGCGRDVVAPCSTCHAPRRVGSSFCARCGTA</sequence>
<keyword evidence="2" id="KW-1133">Transmembrane helix</keyword>
<keyword evidence="1" id="KW-0175">Coiled coil</keyword>
<reference evidence="3 4" key="1">
    <citation type="submission" date="2020-08" db="EMBL/GenBank/DDBJ databases">
        <title>Novel species in genus Aeromicrobium.</title>
        <authorList>
            <person name="Zhang G."/>
        </authorList>
    </citation>
    <scope>NUCLEOTIDE SEQUENCE [LARGE SCALE GENOMIC DNA]</scope>
    <source>
        <strain evidence="4">zg-629</strain>
    </source>
</reference>
<proteinExistence type="predicted"/>
<organism evidence="3 4">
    <name type="scientific">Aeromicrobium senzhongii</name>
    <dbReference type="NCBI Taxonomy" id="2663859"/>
    <lineage>
        <taxon>Bacteria</taxon>
        <taxon>Bacillati</taxon>
        <taxon>Actinomycetota</taxon>
        <taxon>Actinomycetes</taxon>
        <taxon>Propionibacteriales</taxon>
        <taxon>Nocardioidaceae</taxon>
        <taxon>Aeromicrobium</taxon>
    </lineage>
</organism>
<feature type="transmembrane region" description="Helical" evidence="2">
    <location>
        <begin position="218"/>
        <end position="240"/>
    </location>
</feature>
<accession>A0ABX6SWW2</accession>
<dbReference type="Proteomes" id="UP000515871">
    <property type="component" value="Chromosome"/>
</dbReference>
<keyword evidence="2" id="KW-0812">Transmembrane</keyword>
<evidence type="ECO:0000256" key="1">
    <source>
        <dbReference type="SAM" id="Coils"/>
    </source>
</evidence>
<gene>
    <name evidence="3" type="ORF">H9L21_06560</name>
</gene>
<protein>
    <recommendedName>
        <fullName evidence="5">Zinc ribbon domain-containing protein</fullName>
    </recommendedName>
</protein>
<feature type="transmembrane region" description="Helical" evidence="2">
    <location>
        <begin position="151"/>
        <end position="173"/>
    </location>
</feature>
<evidence type="ECO:0000313" key="4">
    <source>
        <dbReference type="Proteomes" id="UP000515871"/>
    </source>
</evidence>
<name>A0ABX6SWW2_9ACTN</name>
<keyword evidence="2" id="KW-0472">Membrane</keyword>
<evidence type="ECO:0000313" key="3">
    <source>
        <dbReference type="EMBL" id="QNL95571.1"/>
    </source>
</evidence>
<keyword evidence="4" id="KW-1185">Reference proteome</keyword>
<evidence type="ECO:0008006" key="5">
    <source>
        <dbReference type="Google" id="ProtNLM"/>
    </source>
</evidence>